<dbReference type="Proteomes" id="UP000034140">
    <property type="component" value="Unassembled WGS sequence"/>
</dbReference>
<dbReference type="GO" id="GO:0006281">
    <property type="term" value="P:DNA repair"/>
    <property type="evidence" value="ECO:0007669"/>
    <property type="project" value="InterPro"/>
</dbReference>
<dbReference type="Gene3D" id="2.40.50.140">
    <property type="entry name" value="Nucleic acid-binding proteins"/>
    <property type="match status" value="1"/>
</dbReference>
<dbReference type="AlphaFoldDB" id="A0A0G0DUZ2"/>
<dbReference type="SUPFAM" id="SSF50249">
    <property type="entry name" value="Nucleic acid-binding proteins"/>
    <property type="match status" value="1"/>
</dbReference>
<evidence type="ECO:0000256" key="1">
    <source>
        <dbReference type="ARBA" id="ARBA00022801"/>
    </source>
</evidence>
<evidence type="ECO:0000259" key="3">
    <source>
        <dbReference type="Pfam" id="PF17191"/>
    </source>
</evidence>
<gene>
    <name evidence="4" type="ORF">UR96_C0005G0040</name>
</gene>
<dbReference type="PANTHER" id="PTHR47964">
    <property type="entry name" value="ATP-DEPENDENT DNA HELICASE HOMOLOG RECG, CHLOROPLASTIC"/>
    <property type="match status" value="1"/>
</dbReference>
<accession>A0A0G0DUZ2</accession>
<dbReference type="GO" id="GO:0003678">
    <property type="term" value="F:DNA helicase activity"/>
    <property type="evidence" value="ECO:0007669"/>
    <property type="project" value="TreeGrafter"/>
</dbReference>
<feature type="domain" description="RecG wedge" evidence="3">
    <location>
        <begin position="7"/>
        <end position="167"/>
    </location>
</feature>
<reference evidence="4 5" key="1">
    <citation type="journal article" date="2015" name="Nature">
        <title>rRNA introns, odd ribosomes, and small enigmatic genomes across a large radiation of phyla.</title>
        <authorList>
            <person name="Brown C.T."/>
            <person name="Hug L.A."/>
            <person name="Thomas B.C."/>
            <person name="Sharon I."/>
            <person name="Castelle C.J."/>
            <person name="Singh A."/>
            <person name="Wilkins M.J."/>
            <person name="Williams K.H."/>
            <person name="Banfield J.F."/>
        </authorList>
    </citation>
    <scope>NUCLEOTIDE SEQUENCE [LARGE SCALE GENOMIC DNA]</scope>
</reference>
<evidence type="ECO:0000313" key="4">
    <source>
        <dbReference type="EMBL" id="KKP92801.1"/>
    </source>
</evidence>
<dbReference type="InterPro" id="IPR012340">
    <property type="entry name" value="NA-bd_OB-fold"/>
</dbReference>
<dbReference type="GO" id="GO:0016787">
    <property type="term" value="F:hydrolase activity"/>
    <property type="evidence" value="ECO:0007669"/>
    <property type="project" value="UniProtKB-KW"/>
</dbReference>
<dbReference type="CDD" id="cd04488">
    <property type="entry name" value="RecG_wedge_OBF"/>
    <property type="match status" value="1"/>
</dbReference>
<dbReference type="PANTHER" id="PTHR47964:SF1">
    <property type="entry name" value="ATP-DEPENDENT DNA HELICASE HOMOLOG RECG, CHLOROPLASTIC"/>
    <property type="match status" value="1"/>
</dbReference>
<dbReference type="EMBL" id="LBRE01000005">
    <property type="protein sequence ID" value="KKP92801.1"/>
    <property type="molecule type" value="Genomic_DNA"/>
</dbReference>
<dbReference type="InterPro" id="IPR027417">
    <property type="entry name" value="P-loop_NTPase"/>
</dbReference>
<dbReference type="Pfam" id="PF17191">
    <property type="entry name" value="RecG_wedge"/>
    <property type="match status" value="1"/>
</dbReference>
<keyword evidence="2 4" id="KW-0067">ATP-binding</keyword>
<dbReference type="InterPro" id="IPR033454">
    <property type="entry name" value="RecG_wedge"/>
</dbReference>
<evidence type="ECO:0000313" key="5">
    <source>
        <dbReference type="Proteomes" id="UP000034140"/>
    </source>
</evidence>
<name>A0A0G0DUZ2_9BACT</name>
<protein>
    <submittedName>
        <fullName evidence="4">RecG-like protein helicase</fullName>
    </submittedName>
</protein>
<dbReference type="SUPFAM" id="SSF52540">
    <property type="entry name" value="P-loop containing nucleoside triphosphate hydrolases"/>
    <property type="match status" value="1"/>
</dbReference>
<keyword evidence="2 4" id="KW-0347">Helicase</keyword>
<evidence type="ECO:0000256" key="2">
    <source>
        <dbReference type="ARBA" id="ARBA00022806"/>
    </source>
</evidence>
<keyword evidence="2 4" id="KW-0547">Nucleotide-binding</keyword>
<feature type="non-terminal residue" evidence="4">
    <location>
        <position position="319"/>
    </location>
</feature>
<dbReference type="Gene3D" id="3.40.50.300">
    <property type="entry name" value="P-loop containing nucleotide triphosphate hydrolases"/>
    <property type="match status" value="1"/>
</dbReference>
<comment type="caution">
    <text evidence="4">The sequence shown here is derived from an EMBL/GenBank/DDBJ whole genome shotgun (WGS) entry which is preliminary data.</text>
</comment>
<keyword evidence="1" id="KW-0378">Hydrolase</keyword>
<dbReference type="InterPro" id="IPR047112">
    <property type="entry name" value="RecG/Mfd"/>
</dbReference>
<sequence length="319" mass="36138">MDSNSNITQIKGIGEALASKFEKLNIFTIKDLLFHIPYKYQDTSEVLSIEQFLLAGKGTFIAEIVSVKTFYTRFKKQITTVRAKDDTKTISLIYFNQPYLSKTLIIGELYLFNAQVTLKAGKRNIYNPKIEKLKDDVSQQTHLGKLISVYSETKGLSSRILRTKIKELKPDIKDLITDPLDNRILVQNNLLTLTDSIEKIHFPESNEEIVSARERLSFDEMLKIAFRIEKEVLEQKKEKAKQIKIDTKLTNQFIKSLPYTLTDDQNSSLEIILDEIAKEKPMNRLLNGDVGSGKTVVSAIAILNTISAGYSAILIAPTT</sequence>
<dbReference type="PATRIC" id="fig|1619090.3.peg.182"/>
<proteinExistence type="predicted"/>
<organism evidence="4 5">
    <name type="scientific">candidate division WS6 bacterium GW2011_GWC1_36_11</name>
    <dbReference type="NCBI Taxonomy" id="1619090"/>
    <lineage>
        <taxon>Bacteria</taxon>
        <taxon>Candidatus Dojkabacteria</taxon>
    </lineage>
</organism>